<evidence type="ECO:0000313" key="4">
    <source>
        <dbReference type="EMBL" id="AEH25526.1"/>
    </source>
</evidence>
<dbReference type="OrthoDB" id="9904at2157"/>
<dbReference type="STRING" id="529709.PYCH_18710"/>
<keyword evidence="2" id="KW-0464">Manganese</keyword>
<keyword evidence="5" id="KW-1185">Reference proteome</keyword>
<protein>
    <recommendedName>
        <fullName evidence="2">Archaetidylinositol phosphate synthase</fullName>
        <shortName evidence="2">AIP synthase</shortName>
        <ecNumber evidence="2">2.7.8.39</ecNumber>
    </recommendedName>
</protein>
<comment type="similarity">
    <text evidence="2 3">Belongs to the CDP-alcohol phosphatidyltransferase class-I family.</text>
</comment>
<name>F8AIC3_PYRYC</name>
<dbReference type="Gene3D" id="1.20.120.1760">
    <property type="match status" value="1"/>
</dbReference>
<comment type="pathway">
    <text evidence="2">Lipid metabolism; phospholipid metabolism.</text>
</comment>
<dbReference type="UniPathway" id="UPA00085"/>
<dbReference type="Pfam" id="PF01066">
    <property type="entry name" value="CDP-OH_P_transf"/>
    <property type="match status" value="1"/>
</dbReference>
<feature type="binding site" evidence="2">
    <location>
        <position position="85"/>
    </location>
    <ligand>
        <name>Mg(2+)</name>
        <dbReference type="ChEBI" id="CHEBI:18420"/>
        <label>1</label>
    </ligand>
</feature>
<dbReference type="PROSITE" id="PS00379">
    <property type="entry name" value="CDP_ALCOHOL_P_TRANSF"/>
    <property type="match status" value="1"/>
</dbReference>
<dbReference type="HOGENOM" id="CLU_080384_1_2_2"/>
<dbReference type="eggNOG" id="arCOG00670">
    <property type="taxonomic scope" value="Archaea"/>
</dbReference>
<dbReference type="KEGG" id="pya:PYCH_18710"/>
<dbReference type="InterPro" id="IPR000462">
    <property type="entry name" value="CDP-OH_P_trans"/>
</dbReference>
<keyword evidence="2" id="KW-0479">Metal-binding</keyword>
<dbReference type="InterPro" id="IPR043130">
    <property type="entry name" value="CDP-OH_PTrfase_TM_dom"/>
</dbReference>
<keyword evidence="2" id="KW-0443">Lipid metabolism</keyword>
<dbReference type="GeneID" id="10838432"/>
<keyword evidence="2" id="KW-0472">Membrane</keyword>
<dbReference type="InterPro" id="IPR044270">
    <property type="entry name" value="AIP_synthase"/>
</dbReference>
<dbReference type="EMBL" id="CP002779">
    <property type="protein sequence ID" value="AEH25526.1"/>
    <property type="molecule type" value="Genomic_DNA"/>
</dbReference>
<dbReference type="GO" id="GO:0005886">
    <property type="term" value="C:plasma membrane"/>
    <property type="evidence" value="ECO:0007669"/>
    <property type="project" value="UniProtKB-SubCell"/>
</dbReference>
<keyword evidence="2" id="KW-1133">Transmembrane helix</keyword>
<accession>F8AIC3</accession>
<keyword evidence="2" id="KW-0444">Lipid biosynthesis</keyword>
<feature type="binding site" evidence="2">
    <location>
        <position position="64"/>
    </location>
    <ligand>
        <name>Mg(2+)</name>
        <dbReference type="ChEBI" id="CHEBI:18420"/>
        <label>2</label>
    </ligand>
</feature>
<dbReference type="InterPro" id="IPR054868">
    <property type="entry name" value="archin_ph_syn"/>
</dbReference>
<dbReference type="EC" id="2.7.8.39" evidence="2"/>
<comment type="catalytic activity">
    <reaction evidence="2">
        <text>CDP-2,3-bis-O-(phytanyl)-sn-glycerol + 1D-myo-inositol 3-phosphate = saturated 1-archaetidyl-1D-myo-inositol 3-phosphate + CMP + H(+)</text>
        <dbReference type="Rhea" id="RHEA:36823"/>
        <dbReference type="ChEBI" id="CHEBI:15378"/>
        <dbReference type="ChEBI" id="CHEBI:58401"/>
        <dbReference type="ChEBI" id="CHEBI:60377"/>
        <dbReference type="ChEBI" id="CHEBI:74004"/>
        <dbReference type="ChEBI" id="CHEBI:74006"/>
        <dbReference type="EC" id="2.7.8.39"/>
    </reaction>
</comment>
<dbReference type="GO" id="GO:0008654">
    <property type="term" value="P:phospholipid biosynthetic process"/>
    <property type="evidence" value="ECO:0007669"/>
    <property type="project" value="UniProtKB-UniRule"/>
</dbReference>
<feature type="binding site" evidence="2">
    <location>
        <position position="85"/>
    </location>
    <ligand>
        <name>Mg(2+)</name>
        <dbReference type="ChEBI" id="CHEBI:18420"/>
        <label>2</label>
    </ligand>
</feature>
<keyword evidence="2" id="KW-0812">Transmembrane</keyword>
<feature type="binding site" evidence="2">
    <location>
        <position position="67"/>
    </location>
    <ligand>
        <name>Mg(2+)</name>
        <dbReference type="ChEBI" id="CHEBI:18420"/>
        <label>1</label>
    </ligand>
</feature>
<feature type="active site" description="Proton acceptor" evidence="2">
    <location>
        <position position="89"/>
    </location>
</feature>
<evidence type="ECO:0000256" key="1">
    <source>
        <dbReference type="ARBA" id="ARBA00022679"/>
    </source>
</evidence>
<feature type="transmembrane region" description="Helical" evidence="2">
    <location>
        <begin position="94"/>
        <end position="121"/>
    </location>
</feature>
<feature type="transmembrane region" description="Helical" evidence="2">
    <location>
        <begin position="52"/>
        <end position="73"/>
    </location>
</feature>
<proteinExistence type="inferred from homology"/>
<comment type="subcellular location">
    <subcellularLocation>
        <location evidence="2">Cell membrane</location>
        <topology evidence="2">Multi-pass membrane protein</topology>
    </subcellularLocation>
</comment>
<evidence type="ECO:0000256" key="3">
    <source>
        <dbReference type="RuleBase" id="RU003750"/>
    </source>
</evidence>
<dbReference type="AlphaFoldDB" id="F8AIC3"/>
<comment type="cofactor">
    <cofactor evidence="2">
        <name>Mn(2+)</name>
        <dbReference type="ChEBI" id="CHEBI:29035"/>
    </cofactor>
    <cofactor evidence="2">
        <name>Mg(2+)</name>
        <dbReference type="ChEBI" id="CHEBI:18420"/>
    </cofactor>
    <text evidence="2">Binds 2 Mg(2+) or Mn(2+) ions per subunit.</text>
</comment>
<dbReference type="Proteomes" id="UP000008386">
    <property type="component" value="Chromosome"/>
</dbReference>
<feature type="transmembrane region" description="Helical" evidence="2">
    <location>
        <begin position="28"/>
        <end position="46"/>
    </location>
</feature>
<feature type="binding site" evidence="2">
    <location>
        <position position="89"/>
    </location>
    <ligand>
        <name>Mg(2+)</name>
        <dbReference type="ChEBI" id="CHEBI:18420"/>
        <label>2</label>
    </ligand>
</feature>
<dbReference type="InterPro" id="IPR048254">
    <property type="entry name" value="CDP_ALCOHOL_P_TRANSF_CS"/>
</dbReference>
<comment type="function">
    <text evidence="2">Catalyzes the formation of archaetidylinositol phosphate (AIP) from CDP-archaeol (CDP-ArOH or CDP-2,3-bis-(O-phytanyl)-sn-glycerol) and 1L-myo-inositol 1-phosphate (IP or 1D-myo-inositol 3-phosphate). AIP is a precursor of archaetidyl-myo-inositol (AI), an ether-type inositol phospholipid ubiquitously distributed in archaea membranes and essential for glycolipid biosynthesis in archaea.</text>
</comment>
<evidence type="ECO:0000256" key="2">
    <source>
        <dbReference type="HAMAP-Rule" id="MF_02242"/>
    </source>
</evidence>
<sequence length="187" mass="20245">MLSKLRPGIRGWLEAAARPLVRLGFSPNHLTVLGLLLSLAAAYAFYRGDQRVAALLLAIGAFFDALDGSLARLTGRVTRFGGFLDSTLDRLSDAAILFGIALGGLVEWPIAFLALIGSYMVSYARCRAELAGSGTLAVGIAERGERLIIITIAALVGRVWLGVYLVVILAWITFFQRVWVARRLLRG</sequence>
<gene>
    <name evidence="4" type="ordered locus">PYCH_18710</name>
</gene>
<organism evidence="4 5">
    <name type="scientific">Pyrococcus yayanosii (strain CH1 / JCM 16557)</name>
    <dbReference type="NCBI Taxonomy" id="529709"/>
    <lineage>
        <taxon>Archaea</taxon>
        <taxon>Methanobacteriati</taxon>
        <taxon>Methanobacteriota</taxon>
        <taxon>Thermococci</taxon>
        <taxon>Thermococcales</taxon>
        <taxon>Thermococcaceae</taxon>
        <taxon>Pyrococcus</taxon>
    </lineage>
</organism>
<dbReference type="HAMAP" id="MF_02242">
    <property type="entry name" value="AIP_synthase"/>
    <property type="match status" value="1"/>
</dbReference>
<keyword evidence="1 2" id="KW-0808">Transferase</keyword>
<dbReference type="RefSeq" id="WP_013906581.1">
    <property type="nucleotide sequence ID" value="NC_015680.1"/>
</dbReference>
<dbReference type="NCBIfam" id="NF040950">
    <property type="entry name" value="archin_ph_syn"/>
    <property type="match status" value="1"/>
</dbReference>
<reference evidence="4 5" key="1">
    <citation type="journal article" date="2011" name="J. Bacteriol.">
        <title>Complete genome sequence of the obligate piezophilic hyperthermophilic archaeon Pyrococcus yayanosii CH1.</title>
        <authorList>
            <person name="Jun X."/>
            <person name="Lupeng L."/>
            <person name="Minjuan X."/>
            <person name="Oger P."/>
            <person name="Fengping W."/>
            <person name="Jebbar M."/>
            <person name="Xiang X."/>
        </authorList>
    </citation>
    <scope>NUCLEOTIDE SEQUENCE [LARGE SCALE GENOMIC DNA]</scope>
    <source>
        <strain evidence="5">CH1 / JCM 16557</strain>
    </source>
</reference>
<feature type="binding site" evidence="2">
    <location>
        <position position="64"/>
    </location>
    <ligand>
        <name>Mg(2+)</name>
        <dbReference type="ChEBI" id="CHEBI:18420"/>
        <label>1</label>
    </ligand>
</feature>
<keyword evidence="2" id="KW-1003">Cell membrane</keyword>
<dbReference type="GO" id="GO:0016780">
    <property type="term" value="F:phosphotransferase activity, for other substituted phosphate groups"/>
    <property type="evidence" value="ECO:0007669"/>
    <property type="project" value="UniProtKB-UniRule"/>
</dbReference>
<dbReference type="GO" id="GO:0000287">
    <property type="term" value="F:magnesium ion binding"/>
    <property type="evidence" value="ECO:0007669"/>
    <property type="project" value="UniProtKB-UniRule"/>
</dbReference>
<keyword evidence="2" id="KW-0460">Magnesium</keyword>
<evidence type="ECO:0000313" key="5">
    <source>
        <dbReference type="Proteomes" id="UP000008386"/>
    </source>
</evidence>
<keyword evidence="2" id="KW-1208">Phospholipid metabolism</keyword>
<feature type="transmembrane region" description="Helical" evidence="2">
    <location>
        <begin position="147"/>
        <end position="174"/>
    </location>
</feature>